<reference evidence="3" key="1">
    <citation type="journal article" date="2020" name="Stud. Mycol.">
        <title>101 Dothideomycetes genomes: a test case for predicting lifestyles and emergence of pathogens.</title>
        <authorList>
            <person name="Haridas S."/>
            <person name="Albert R."/>
            <person name="Binder M."/>
            <person name="Bloem J."/>
            <person name="Labutti K."/>
            <person name="Salamov A."/>
            <person name="Andreopoulos B."/>
            <person name="Baker S."/>
            <person name="Barry K."/>
            <person name="Bills G."/>
            <person name="Bluhm B."/>
            <person name="Cannon C."/>
            <person name="Castanera R."/>
            <person name="Culley D."/>
            <person name="Daum C."/>
            <person name="Ezra D."/>
            <person name="Gonzalez J."/>
            <person name="Henrissat B."/>
            <person name="Kuo A."/>
            <person name="Liang C."/>
            <person name="Lipzen A."/>
            <person name="Lutzoni F."/>
            <person name="Magnuson J."/>
            <person name="Mondo S."/>
            <person name="Nolan M."/>
            <person name="Ohm R."/>
            <person name="Pangilinan J."/>
            <person name="Park H.-J."/>
            <person name="Ramirez L."/>
            <person name="Alfaro M."/>
            <person name="Sun H."/>
            <person name="Tritt A."/>
            <person name="Yoshinaga Y."/>
            <person name="Zwiers L.-H."/>
            <person name="Turgeon B."/>
            <person name="Goodwin S."/>
            <person name="Spatafora J."/>
            <person name="Crous P."/>
            <person name="Grigoriev I."/>
        </authorList>
    </citation>
    <scope>NUCLEOTIDE SEQUENCE</scope>
    <source>
        <strain evidence="3">CBS 207.26</strain>
    </source>
</reference>
<sequence>MDRRVTSTRGQNTLNPSSPNGQTPRATQVDILYNILASIGLQYYFRSLLEAGFDSWCSVCRITELDLERLSFKLGHRRLLQRRIADSQGYPRSKPLPNLARTQRPASSSGTETLSYWSNSVHIESGREADGYASSSSRQESTESGSIVESIERDS</sequence>
<dbReference type="SUPFAM" id="SSF47769">
    <property type="entry name" value="SAM/Pointed domain"/>
    <property type="match status" value="1"/>
</dbReference>
<dbReference type="EMBL" id="ML994617">
    <property type="protein sequence ID" value="KAF2190950.1"/>
    <property type="molecule type" value="Genomic_DNA"/>
</dbReference>
<keyword evidence="4" id="KW-1185">Reference proteome</keyword>
<feature type="region of interest" description="Disordered" evidence="1">
    <location>
        <begin position="128"/>
        <end position="155"/>
    </location>
</feature>
<evidence type="ECO:0000313" key="3">
    <source>
        <dbReference type="EMBL" id="KAF2190950.1"/>
    </source>
</evidence>
<dbReference type="Gene3D" id="1.10.150.50">
    <property type="entry name" value="Transcription Factor, Ets-1"/>
    <property type="match status" value="1"/>
</dbReference>
<feature type="compositionally biased region" description="Polar residues" evidence="1">
    <location>
        <begin position="100"/>
        <end position="113"/>
    </location>
</feature>
<name>A0A6A6ELG7_9PEZI</name>
<dbReference type="InterPro" id="IPR001660">
    <property type="entry name" value="SAM"/>
</dbReference>
<dbReference type="AlphaFoldDB" id="A0A6A6ELG7"/>
<dbReference type="Pfam" id="PF00536">
    <property type="entry name" value="SAM_1"/>
    <property type="match status" value="1"/>
</dbReference>
<feature type="compositionally biased region" description="Low complexity" evidence="1">
    <location>
        <begin position="134"/>
        <end position="146"/>
    </location>
</feature>
<dbReference type="Proteomes" id="UP000800200">
    <property type="component" value="Unassembled WGS sequence"/>
</dbReference>
<accession>A0A6A6ELG7</accession>
<dbReference type="InterPro" id="IPR013761">
    <property type="entry name" value="SAM/pointed_sf"/>
</dbReference>
<evidence type="ECO:0000256" key="1">
    <source>
        <dbReference type="SAM" id="MobiDB-lite"/>
    </source>
</evidence>
<organism evidence="3 4">
    <name type="scientific">Zopfia rhizophila CBS 207.26</name>
    <dbReference type="NCBI Taxonomy" id="1314779"/>
    <lineage>
        <taxon>Eukaryota</taxon>
        <taxon>Fungi</taxon>
        <taxon>Dikarya</taxon>
        <taxon>Ascomycota</taxon>
        <taxon>Pezizomycotina</taxon>
        <taxon>Dothideomycetes</taxon>
        <taxon>Dothideomycetes incertae sedis</taxon>
        <taxon>Zopfiaceae</taxon>
        <taxon>Zopfia</taxon>
    </lineage>
</organism>
<evidence type="ECO:0000259" key="2">
    <source>
        <dbReference type="Pfam" id="PF00536"/>
    </source>
</evidence>
<feature type="region of interest" description="Disordered" evidence="1">
    <location>
        <begin position="84"/>
        <end position="113"/>
    </location>
</feature>
<feature type="domain" description="SAM" evidence="2">
    <location>
        <begin position="31"/>
        <end position="85"/>
    </location>
</feature>
<gene>
    <name evidence="3" type="ORF">K469DRAFT_719915</name>
</gene>
<proteinExistence type="predicted"/>
<evidence type="ECO:0000313" key="4">
    <source>
        <dbReference type="Proteomes" id="UP000800200"/>
    </source>
</evidence>
<dbReference type="OrthoDB" id="1919336at2759"/>
<feature type="compositionally biased region" description="Polar residues" evidence="1">
    <location>
        <begin position="7"/>
        <end position="25"/>
    </location>
</feature>
<protein>
    <recommendedName>
        <fullName evidence="2">SAM domain-containing protein</fullName>
    </recommendedName>
</protein>
<feature type="region of interest" description="Disordered" evidence="1">
    <location>
        <begin position="1"/>
        <end position="25"/>
    </location>
</feature>